<sequence>MFSYFHFCFRNHEIAKKNSPYLPAKSKPQTFKIYIKVGRKENNEYFPLIFLSLQNTLDFAARKQLSVRRMSFHTIRNLTRLVELYSEEFFLFKKEAIAKAVTFIKQNSELFNALTMLNLKINPQQNETFPPLPL</sequence>
<dbReference type="AlphaFoldDB" id="A0A2D4IAJ7"/>
<name>A0A2D4IAJ7_MICLE</name>
<evidence type="ECO:0000313" key="1">
    <source>
        <dbReference type="EMBL" id="LAA81236.1"/>
    </source>
</evidence>
<organism evidence="1">
    <name type="scientific">Micrurus lemniscatus lemniscatus</name>
    <dbReference type="NCBI Taxonomy" id="129467"/>
    <lineage>
        <taxon>Eukaryota</taxon>
        <taxon>Metazoa</taxon>
        <taxon>Chordata</taxon>
        <taxon>Craniata</taxon>
        <taxon>Vertebrata</taxon>
        <taxon>Euteleostomi</taxon>
        <taxon>Lepidosauria</taxon>
        <taxon>Squamata</taxon>
        <taxon>Bifurcata</taxon>
        <taxon>Unidentata</taxon>
        <taxon>Episquamata</taxon>
        <taxon>Toxicofera</taxon>
        <taxon>Serpentes</taxon>
        <taxon>Colubroidea</taxon>
        <taxon>Elapidae</taxon>
        <taxon>Elapinae</taxon>
        <taxon>Micrurus</taxon>
    </lineage>
</organism>
<dbReference type="EMBL" id="IACK01091159">
    <property type="protein sequence ID" value="LAA81236.1"/>
    <property type="molecule type" value="Transcribed_RNA"/>
</dbReference>
<reference evidence="1" key="1">
    <citation type="submission" date="2017-07" db="EMBL/GenBank/DDBJ databases">
        <authorList>
            <person name="Mikheyev A."/>
            <person name="Grau M."/>
        </authorList>
    </citation>
    <scope>NUCLEOTIDE SEQUENCE</scope>
    <source>
        <tissue evidence="1">Venom_gland</tissue>
    </source>
</reference>
<reference evidence="1" key="2">
    <citation type="submission" date="2017-11" db="EMBL/GenBank/DDBJ databases">
        <title>Coralsnake Venomics: Analyses of Venom Gland Transcriptomes and Proteomes of Six Brazilian Taxa.</title>
        <authorList>
            <person name="Aird S.D."/>
            <person name="Jorge da Silva N."/>
            <person name="Qiu L."/>
            <person name="Villar-Briones A."/>
            <person name="Aparecida-Saddi V."/>
            <person name="Campos-Telles M.P."/>
            <person name="Grau M."/>
            <person name="Mikheyev A.S."/>
        </authorList>
    </citation>
    <scope>NUCLEOTIDE SEQUENCE</scope>
    <source>
        <tissue evidence="1">Venom_gland</tissue>
    </source>
</reference>
<proteinExistence type="predicted"/>
<protein>
    <submittedName>
        <fullName evidence="1">Uncharacterized protein</fullName>
    </submittedName>
</protein>
<accession>A0A2D4IAJ7</accession>